<protein>
    <submittedName>
        <fullName evidence="2">CRAL-TRIO domain-containing protein</fullName>
    </submittedName>
</protein>
<dbReference type="GO" id="GO:1902936">
    <property type="term" value="F:phosphatidylinositol bisphosphate binding"/>
    <property type="evidence" value="ECO:0007669"/>
    <property type="project" value="TreeGrafter"/>
</dbReference>
<feature type="domain" description="CRAL-TRIO" evidence="1">
    <location>
        <begin position="84"/>
        <end position="247"/>
    </location>
</feature>
<dbReference type="SUPFAM" id="SSF52087">
    <property type="entry name" value="CRAL/TRIO domain"/>
    <property type="match status" value="1"/>
</dbReference>
<dbReference type="InterPro" id="IPR001251">
    <property type="entry name" value="CRAL-TRIO_dom"/>
</dbReference>
<dbReference type="EMBL" id="KT943538">
    <property type="protein sequence ID" value="ALQ33296.1"/>
    <property type="molecule type" value="mRNA"/>
</dbReference>
<reference evidence="2" key="1">
    <citation type="journal article" date="2015" name="Insect Biochem. Mol. Biol.">
        <title>Molecular evolution and expression of the CRAL_TRIO protein family in insects.</title>
        <authorList>
            <person name="Smith G."/>
            <person name="Briscoe A.D."/>
        </authorList>
    </citation>
    <scope>NUCLEOTIDE SEQUENCE</scope>
</reference>
<sequence>MALKQISIQREYEKNPEISPEDIAQLREWLVTQPHLPGELLTDLDLLLVYHCCERSMQVSKQVLDLHYTLRTMFTQFFHNRSVDKKIEFTLDTVLICPLPTRSTDGNKVIYARLLDNDPRNFFFPDIARAFMMIFDLLQYEEGTWPGLVLIIDMDQSVLAHLGRLELMVLKKVLYFVQECMLVKLKQICFINAPPFVDKLMMLIRPLINKTLMDIIKIHPVGTDTMFKTVPRAAFPKESGGEYKSYNKIKEEQLDRLKSNQDFFQQENKRRVSEPLRPGARPNNVDNIFGIQGSFKKLDID</sequence>
<dbReference type="PANTHER" id="PTHR10174">
    <property type="entry name" value="ALPHA-TOCOPHEROL TRANSFER PROTEIN-RELATED"/>
    <property type="match status" value="1"/>
</dbReference>
<dbReference type="AlphaFoldDB" id="A0A0S2Z313"/>
<accession>A0A0S2Z313</accession>
<dbReference type="InterPro" id="IPR036273">
    <property type="entry name" value="CRAL/TRIO_N_dom_sf"/>
</dbReference>
<dbReference type="SUPFAM" id="SSF46938">
    <property type="entry name" value="CRAL/TRIO N-terminal domain"/>
    <property type="match status" value="1"/>
</dbReference>
<organism evidence="2">
    <name type="scientific">Manduca sexta</name>
    <name type="common">Tobacco hawkmoth</name>
    <name type="synonym">Tobacco hornworm</name>
    <dbReference type="NCBI Taxonomy" id="7130"/>
    <lineage>
        <taxon>Eukaryota</taxon>
        <taxon>Metazoa</taxon>
        <taxon>Ecdysozoa</taxon>
        <taxon>Arthropoda</taxon>
        <taxon>Hexapoda</taxon>
        <taxon>Insecta</taxon>
        <taxon>Pterygota</taxon>
        <taxon>Neoptera</taxon>
        <taxon>Endopterygota</taxon>
        <taxon>Lepidoptera</taxon>
        <taxon>Glossata</taxon>
        <taxon>Ditrysia</taxon>
        <taxon>Bombycoidea</taxon>
        <taxon>Sphingidae</taxon>
        <taxon>Sphinginae</taxon>
        <taxon>Sphingini</taxon>
        <taxon>Manduca</taxon>
    </lineage>
</organism>
<dbReference type="GO" id="GO:0016020">
    <property type="term" value="C:membrane"/>
    <property type="evidence" value="ECO:0007669"/>
    <property type="project" value="TreeGrafter"/>
</dbReference>
<evidence type="ECO:0000259" key="1">
    <source>
        <dbReference type="PROSITE" id="PS50191"/>
    </source>
</evidence>
<dbReference type="PROSITE" id="PS50191">
    <property type="entry name" value="CRAL_TRIO"/>
    <property type="match status" value="1"/>
</dbReference>
<dbReference type="OrthoDB" id="6432525at2759"/>
<dbReference type="CDD" id="cd00170">
    <property type="entry name" value="SEC14"/>
    <property type="match status" value="1"/>
</dbReference>
<dbReference type="InterPro" id="IPR036865">
    <property type="entry name" value="CRAL-TRIO_dom_sf"/>
</dbReference>
<proteinExistence type="evidence at transcript level"/>
<dbReference type="Gene3D" id="3.40.525.10">
    <property type="entry name" value="CRAL-TRIO lipid binding domain"/>
    <property type="match status" value="1"/>
</dbReference>
<feature type="non-terminal residue" evidence="2">
    <location>
        <position position="301"/>
    </location>
</feature>
<dbReference type="Pfam" id="PF00650">
    <property type="entry name" value="CRAL_TRIO"/>
    <property type="match status" value="1"/>
</dbReference>
<evidence type="ECO:0000313" key="2">
    <source>
        <dbReference type="EMBL" id="ALQ33296.1"/>
    </source>
</evidence>
<name>A0A0S2Z313_MANSE</name>
<dbReference type="PANTHER" id="PTHR10174:SF213">
    <property type="entry name" value="CRAL-TRIO DOMAIN-CONTAINING PROTEIN"/>
    <property type="match status" value="1"/>
</dbReference>